<keyword evidence="2" id="KW-0472">Membrane</keyword>
<reference evidence="3" key="1">
    <citation type="submission" date="2020-05" db="EMBL/GenBank/DDBJ databases">
        <title>Phylogenomic resolution of chytrid fungi.</title>
        <authorList>
            <person name="Stajich J.E."/>
            <person name="Amses K."/>
            <person name="Simmons R."/>
            <person name="Seto K."/>
            <person name="Myers J."/>
            <person name="Bonds A."/>
            <person name="Quandt C.A."/>
            <person name="Barry K."/>
            <person name="Liu P."/>
            <person name="Grigoriev I."/>
            <person name="Longcore J.E."/>
            <person name="James T.Y."/>
        </authorList>
    </citation>
    <scope>NUCLEOTIDE SEQUENCE</scope>
    <source>
        <strain evidence="3">JEL0318</strain>
    </source>
</reference>
<dbReference type="EMBL" id="JADGJD010000004">
    <property type="protein sequence ID" value="KAJ3057412.1"/>
    <property type="molecule type" value="Genomic_DNA"/>
</dbReference>
<keyword evidence="2" id="KW-1133">Transmembrane helix</keyword>
<gene>
    <name evidence="3" type="ORF">HK097_007591</name>
</gene>
<proteinExistence type="predicted"/>
<feature type="transmembrane region" description="Helical" evidence="2">
    <location>
        <begin position="49"/>
        <end position="67"/>
    </location>
</feature>
<keyword evidence="2" id="KW-0812">Transmembrane</keyword>
<feature type="transmembrane region" description="Helical" evidence="2">
    <location>
        <begin position="108"/>
        <end position="130"/>
    </location>
</feature>
<organism evidence="3 4">
    <name type="scientific">Rhizophlyctis rosea</name>
    <dbReference type="NCBI Taxonomy" id="64517"/>
    <lineage>
        <taxon>Eukaryota</taxon>
        <taxon>Fungi</taxon>
        <taxon>Fungi incertae sedis</taxon>
        <taxon>Chytridiomycota</taxon>
        <taxon>Chytridiomycota incertae sedis</taxon>
        <taxon>Chytridiomycetes</taxon>
        <taxon>Rhizophlyctidales</taxon>
        <taxon>Rhizophlyctidaceae</taxon>
        <taxon>Rhizophlyctis</taxon>
    </lineage>
</organism>
<feature type="transmembrane region" description="Helical" evidence="2">
    <location>
        <begin position="173"/>
        <end position="193"/>
    </location>
</feature>
<keyword evidence="4" id="KW-1185">Reference proteome</keyword>
<feature type="transmembrane region" description="Helical" evidence="2">
    <location>
        <begin position="213"/>
        <end position="235"/>
    </location>
</feature>
<evidence type="ECO:0000256" key="1">
    <source>
        <dbReference type="SAM" id="MobiDB-lite"/>
    </source>
</evidence>
<dbReference type="AlphaFoldDB" id="A0AAD5X900"/>
<accession>A0AAD5X900</accession>
<dbReference type="GO" id="GO:0005886">
    <property type="term" value="C:plasma membrane"/>
    <property type="evidence" value="ECO:0007669"/>
    <property type="project" value="TreeGrafter"/>
</dbReference>
<feature type="transmembrane region" description="Helical" evidence="2">
    <location>
        <begin position="311"/>
        <end position="334"/>
    </location>
</feature>
<protein>
    <submittedName>
        <fullName evidence="3">Uncharacterized protein</fullName>
    </submittedName>
</protein>
<feature type="transmembrane region" description="Helical" evidence="2">
    <location>
        <begin position="79"/>
        <end position="96"/>
    </location>
</feature>
<dbReference type="InterPro" id="IPR016833">
    <property type="entry name" value="Put_Na-Bile_cotransptr"/>
</dbReference>
<feature type="region of interest" description="Disordered" evidence="1">
    <location>
        <begin position="379"/>
        <end position="409"/>
    </location>
</feature>
<dbReference type="PANTHER" id="PTHR18640:SF5">
    <property type="entry name" value="SODIUM_BILE ACID COTRANSPORTER 7"/>
    <property type="match status" value="1"/>
</dbReference>
<feature type="transmembrane region" description="Helical" evidence="2">
    <location>
        <begin position="277"/>
        <end position="299"/>
    </location>
</feature>
<dbReference type="Proteomes" id="UP001212841">
    <property type="component" value="Unassembled WGS sequence"/>
</dbReference>
<evidence type="ECO:0000313" key="3">
    <source>
        <dbReference type="EMBL" id="KAJ3057412.1"/>
    </source>
</evidence>
<dbReference type="Gene3D" id="1.20.1530.20">
    <property type="match status" value="1"/>
</dbReference>
<feature type="transmembrane region" description="Helical" evidence="2">
    <location>
        <begin position="247"/>
        <end position="265"/>
    </location>
</feature>
<comment type="caution">
    <text evidence="3">The sequence shown here is derived from an EMBL/GenBank/DDBJ whole genome shotgun (WGS) entry which is preliminary data.</text>
</comment>
<name>A0AAD5X900_9FUNG</name>
<dbReference type="InterPro" id="IPR038770">
    <property type="entry name" value="Na+/solute_symporter_sf"/>
</dbReference>
<evidence type="ECO:0000313" key="4">
    <source>
        <dbReference type="Proteomes" id="UP001212841"/>
    </source>
</evidence>
<evidence type="ECO:0000256" key="2">
    <source>
        <dbReference type="SAM" id="Phobius"/>
    </source>
</evidence>
<dbReference type="PANTHER" id="PTHR18640">
    <property type="entry name" value="SOLUTE CARRIER FAMILY 10 MEMBER 7"/>
    <property type="match status" value="1"/>
</dbReference>
<sequence length="409" mass="43607">MASNNESSASLEHVSSSDAILDPSIKKAATLTRGQKILKEVKELLIKHWFLVGLVIIIGLAAAWPNLGRRGGIIRSEYTVKYVCVCLIFLLTGLALKTRVLAKALLAWRVHLVVQVISLGITPLIGWGLGSALKLTSFNDNLISGLIIATATPTTISSNTVMTKKADGDEAAAVTNAVIGNILGVFVTPALIYAFIEAQGGGTMNYGKIFGDLAITVIAPVVAGQILVSLLPNAVKWLQSKVNLSNVNSCLLLILVWSVFCDTFHDKVGNNVDAGSLVAIIFIDLGLFSLFTAIAFYTSRIPIFKFSRPQTVAIVMCAATKTVALGVPILQIIYGGNPNIGLYSTPLLIYHAEQLVAGALLIDVLKKWVHANDPKNDIEGINVDETRPGTSGTASTEETAVEEESARTK</sequence>
<feature type="transmembrane region" description="Helical" evidence="2">
    <location>
        <begin position="142"/>
        <end position="161"/>
    </location>
</feature>
<dbReference type="Pfam" id="PF13593">
    <property type="entry name" value="SBF_like"/>
    <property type="match status" value="1"/>
</dbReference>
<dbReference type="PIRSF" id="PIRSF026166">
    <property type="entry name" value="UCP026166"/>
    <property type="match status" value="1"/>
</dbReference>